<dbReference type="PANTHER" id="PTHR24421:SF10">
    <property type="entry name" value="NITRATE_NITRITE SENSOR PROTEIN NARQ"/>
    <property type="match status" value="1"/>
</dbReference>
<dbReference type="EC" id="2.7.13.3" evidence="2"/>
<keyword evidence="3" id="KW-0808">Transferase</keyword>
<dbReference type="SUPFAM" id="SSF55874">
    <property type="entry name" value="ATPase domain of HSP90 chaperone/DNA topoisomerase II/histidine kinase"/>
    <property type="match status" value="1"/>
</dbReference>
<proteinExistence type="predicted"/>
<dbReference type="GO" id="GO:0000160">
    <property type="term" value="P:phosphorelay signal transduction system"/>
    <property type="evidence" value="ECO:0007669"/>
    <property type="project" value="UniProtKB-KW"/>
</dbReference>
<dbReference type="PANTHER" id="PTHR24421">
    <property type="entry name" value="NITRATE/NITRITE SENSOR PROTEIN NARX-RELATED"/>
    <property type="match status" value="1"/>
</dbReference>
<reference evidence="8 9" key="1">
    <citation type="submission" date="2019-11" db="EMBL/GenBank/DDBJ databases">
        <title>Genome of Strain BIT-d1.</title>
        <authorList>
            <person name="Yang Y."/>
        </authorList>
    </citation>
    <scope>NUCLEOTIDE SEQUENCE [LARGE SCALE GENOMIC DNA]</scope>
    <source>
        <strain evidence="8 9">BIT-d1</strain>
    </source>
</reference>
<dbReference type="InterPro" id="IPR050482">
    <property type="entry name" value="Sensor_HK_TwoCompSys"/>
</dbReference>
<evidence type="ECO:0000256" key="5">
    <source>
        <dbReference type="ARBA" id="ARBA00023012"/>
    </source>
</evidence>
<feature type="transmembrane region" description="Helical" evidence="6">
    <location>
        <begin position="428"/>
        <end position="450"/>
    </location>
</feature>
<accession>A0A6I3LG22</accession>
<feature type="domain" description="Histidine kinase/HSP90-like ATPase" evidence="7">
    <location>
        <begin position="588"/>
        <end position="684"/>
    </location>
</feature>
<dbReference type="AlphaFoldDB" id="A0A6I3LG22"/>
<dbReference type="InterPro" id="IPR011990">
    <property type="entry name" value="TPR-like_helical_dom_sf"/>
</dbReference>
<keyword evidence="5" id="KW-0902">Two-component regulatory system</keyword>
<sequence length="684" mass="79783">MRFSYIQGITYILIIALFINCKREANSITHQQSVEQLPQKKSNDSLANQEMDSLLHKALRLRNNEENRNYSLELLKKVRNLDNFQSLTAFDSLSNQLILYSENKSDFEIQGQVFKLKAQKHYFENQLDSTYQFLVKAEQSYNQLQDSIELGRISIAKAQIVFEHGIYTESEKEILKGLRLLKNTKDKTILYKANHLLAINLIELFDYSEAKKYFAITKTIVNELKDSNAITQQEAEHYTSHINNNLSHLYYYEGDLQKAKKYALKGLYEYPNIPKESRLYSILLTNLIKAKIDLGEFENLLDYIDEIVALETKYNSKGTYSGGLPSTYLVKAKYYIHQNNLPKALEYCKKAYDRANYEKRYQIAKEALAFMSKYDTTNAQEHISKFLELNDKLFKIERQSKNKFARIEFEAEQLSLQNQQLIADKKNIILISSLILIVFIGTIIMLILYIKNKSLRYQHRSQLADEKIYKLILEQKDLSDNAKFEERKRIAKELHDGIINRIFTTRFHLMQLDGNSNEEQRKLLINELHVAEEEIRTISTILSQEKLSDQNPFDQLIEDLISNQQNAFNSQFHYNPDASINWDRLNSEQKLNVYRILQEVFQNINKHSKATEVIVSTIKLRDGRFQLIIKDNGIGFNSKDNRILSKGTGLKNMKERAKELGANLKITSKPNEGVTILLDLDIYQ</sequence>
<keyword evidence="6" id="KW-0472">Membrane</keyword>
<keyword evidence="6" id="KW-0812">Transmembrane</keyword>
<keyword evidence="6" id="KW-1133">Transmembrane helix</keyword>
<organism evidence="8 9">
    <name type="scientific">Myroides albus</name>
    <dbReference type="NCBI Taxonomy" id="2562892"/>
    <lineage>
        <taxon>Bacteria</taxon>
        <taxon>Pseudomonadati</taxon>
        <taxon>Bacteroidota</taxon>
        <taxon>Flavobacteriia</taxon>
        <taxon>Flavobacteriales</taxon>
        <taxon>Flavobacteriaceae</taxon>
        <taxon>Myroides</taxon>
    </lineage>
</organism>
<gene>
    <name evidence="8" type="ORF">GJV76_01105</name>
</gene>
<dbReference type="OrthoDB" id="977000at2"/>
<evidence type="ECO:0000313" key="8">
    <source>
        <dbReference type="EMBL" id="MTG96754.1"/>
    </source>
</evidence>
<dbReference type="InterPro" id="IPR036890">
    <property type="entry name" value="HATPase_C_sf"/>
</dbReference>
<dbReference type="SUPFAM" id="SSF48452">
    <property type="entry name" value="TPR-like"/>
    <property type="match status" value="2"/>
</dbReference>
<dbReference type="Gene3D" id="1.25.40.10">
    <property type="entry name" value="Tetratricopeptide repeat domain"/>
    <property type="match status" value="1"/>
</dbReference>
<keyword evidence="4" id="KW-0418">Kinase</keyword>
<protein>
    <recommendedName>
        <fullName evidence="2">histidine kinase</fullName>
        <ecNumber evidence="2">2.7.13.3</ecNumber>
    </recommendedName>
</protein>
<comment type="caution">
    <text evidence="8">The sequence shown here is derived from an EMBL/GenBank/DDBJ whole genome shotgun (WGS) entry which is preliminary data.</text>
</comment>
<evidence type="ECO:0000259" key="7">
    <source>
        <dbReference type="SMART" id="SM00387"/>
    </source>
</evidence>
<dbReference type="InterPro" id="IPR003594">
    <property type="entry name" value="HATPase_dom"/>
</dbReference>
<evidence type="ECO:0000313" key="9">
    <source>
        <dbReference type="Proteomes" id="UP000438760"/>
    </source>
</evidence>
<keyword evidence="9" id="KW-1185">Reference proteome</keyword>
<dbReference type="SMART" id="SM00387">
    <property type="entry name" value="HATPase_c"/>
    <property type="match status" value="1"/>
</dbReference>
<evidence type="ECO:0000256" key="4">
    <source>
        <dbReference type="ARBA" id="ARBA00022777"/>
    </source>
</evidence>
<evidence type="ECO:0000256" key="3">
    <source>
        <dbReference type="ARBA" id="ARBA00022679"/>
    </source>
</evidence>
<dbReference type="Proteomes" id="UP000438760">
    <property type="component" value="Unassembled WGS sequence"/>
</dbReference>
<name>A0A6I3LG22_9FLAO</name>
<evidence type="ECO:0000256" key="2">
    <source>
        <dbReference type="ARBA" id="ARBA00012438"/>
    </source>
</evidence>
<dbReference type="GO" id="GO:0004673">
    <property type="term" value="F:protein histidine kinase activity"/>
    <property type="evidence" value="ECO:0007669"/>
    <property type="project" value="UniProtKB-EC"/>
</dbReference>
<comment type="catalytic activity">
    <reaction evidence="1">
        <text>ATP + protein L-histidine = ADP + protein N-phospho-L-histidine.</text>
        <dbReference type="EC" id="2.7.13.3"/>
    </reaction>
</comment>
<dbReference type="RefSeq" id="WP_155090799.1">
    <property type="nucleotide sequence ID" value="NZ_CP102754.1"/>
</dbReference>
<evidence type="ECO:0000256" key="1">
    <source>
        <dbReference type="ARBA" id="ARBA00000085"/>
    </source>
</evidence>
<dbReference type="Pfam" id="PF02518">
    <property type="entry name" value="HATPase_c"/>
    <property type="match status" value="1"/>
</dbReference>
<dbReference type="EMBL" id="WMJX01000001">
    <property type="protein sequence ID" value="MTG96754.1"/>
    <property type="molecule type" value="Genomic_DNA"/>
</dbReference>
<dbReference type="Gene3D" id="3.30.565.10">
    <property type="entry name" value="Histidine kinase-like ATPase, C-terminal domain"/>
    <property type="match status" value="1"/>
</dbReference>
<dbReference type="Gene3D" id="1.20.5.1930">
    <property type="match status" value="1"/>
</dbReference>
<evidence type="ECO:0000256" key="6">
    <source>
        <dbReference type="SAM" id="Phobius"/>
    </source>
</evidence>
<dbReference type="CDD" id="cd16917">
    <property type="entry name" value="HATPase_UhpB-NarQ-NarX-like"/>
    <property type="match status" value="1"/>
</dbReference>